<dbReference type="Proteomes" id="UP000886520">
    <property type="component" value="Chromosome 23"/>
</dbReference>
<evidence type="ECO:0000313" key="2">
    <source>
        <dbReference type="Proteomes" id="UP000886520"/>
    </source>
</evidence>
<gene>
    <name evidence="1" type="ORF">GOP47_0023333</name>
</gene>
<proteinExistence type="predicted"/>
<keyword evidence="2" id="KW-1185">Reference proteome</keyword>
<dbReference type="EMBL" id="JABFUD020000023">
    <property type="protein sequence ID" value="KAI5060828.1"/>
    <property type="molecule type" value="Genomic_DNA"/>
</dbReference>
<protein>
    <submittedName>
        <fullName evidence="1">Uncharacterized protein</fullName>
    </submittedName>
</protein>
<name>A0A9D4U4F8_ADICA</name>
<sequence length="100" mass="11907">MQKLNRLSELRAILQRKKESLLRFEGLNAVTKKIKEDILLFQQRLHELHRHVPCDVDEIKYVETNINASKHMLHRLEGTTEMKNLALQMEIEQMNLIMND</sequence>
<evidence type="ECO:0000313" key="1">
    <source>
        <dbReference type="EMBL" id="KAI5060828.1"/>
    </source>
</evidence>
<dbReference type="AlphaFoldDB" id="A0A9D4U4F8"/>
<dbReference type="OrthoDB" id="1993249at2759"/>
<comment type="caution">
    <text evidence="1">The sequence shown here is derived from an EMBL/GenBank/DDBJ whole genome shotgun (WGS) entry which is preliminary data.</text>
</comment>
<reference evidence="1" key="1">
    <citation type="submission" date="2021-01" db="EMBL/GenBank/DDBJ databases">
        <title>Adiantum capillus-veneris genome.</title>
        <authorList>
            <person name="Fang Y."/>
            <person name="Liao Q."/>
        </authorList>
    </citation>
    <scope>NUCLEOTIDE SEQUENCE</scope>
    <source>
        <strain evidence="1">H3</strain>
        <tissue evidence="1">Leaf</tissue>
    </source>
</reference>
<accession>A0A9D4U4F8</accession>
<organism evidence="1 2">
    <name type="scientific">Adiantum capillus-veneris</name>
    <name type="common">Maidenhair fern</name>
    <dbReference type="NCBI Taxonomy" id="13818"/>
    <lineage>
        <taxon>Eukaryota</taxon>
        <taxon>Viridiplantae</taxon>
        <taxon>Streptophyta</taxon>
        <taxon>Embryophyta</taxon>
        <taxon>Tracheophyta</taxon>
        <taxon>Polypodiopsida</taxon>
        <taxon>Polypodiidae</taxon>
        <taxon>Polypodiales</taxon>
        <taxon>Pteridineae</taxon>
        <taxon>Pteridaceae</taxon>
        <taxon>Vittarioideae</taxon>
        <taxon>Adiantum</taxon>
    </lineage>
</organism>